<dbReference type="AlphaFoldDB" id="A0A0S4J5U1"/>
<keyword evidence="3" id="KW-1185">Reference proteome</keyword>
<accession>A0A0S4J5U1</accession>
<feature type="non-terminal residue" evidence="2">
    <location>
        <position position="121"/>
    </location>
</feature>
<feature type="region of interest" description="Disordered" evidence="1">
    <location>
        <begin position="84"/>
        <end position="105"/>
    </location>
</feature>
<name>A0A0S4J5U1_BODSA</name>
<sequence length="121" mass="13946">RPTITRQDTDLIRRRSPPITTISPYPHLDEVWSLSSCDNCKQLDRHFLESQLFNSRRFSPLNSASASLTHQCLCFEQNNQYSRTFSTPRNETSPSDNTNQLDRQQRATIALHSSLINKAPK</sequence>
<dbReference type="VEuPathDB" id="TriTrypDB:BSAL_87785"/>
<dbReference type="EMBL" id="CYKH01001105">
    <property type="protein sequence ID" value="CUG83769.1"/>
    <property type="molecule type" value="Genomic_DNA"/>
</dbReference>
<evidence type="ECO:0000313" key="2">
    <source>
        <dbReference type="EMBL" id="CUG83769.1"/>
    </source>
</evidence>
<protein>
    <submittedName>
        <fullName evidence="2">Uncharacterized protein</fullName>
    </submittedName>
</protein>
<proteinExistence type="predicted"/>
<gene>
    <name evidence="2" type="ORF">BSAL_87785</name>
</gene>
<dbReference type="Proteomes" id="UP000051952">
    <property type="component" value="Unassembled WGS sequence"/>
</dbReference>
<reference evidence="3" key="1">
    <citation type="submission" date="2015-09" db="EMBL/GenBank/DDBJ databases">
        <authorList>
            <consortium name="Pathogen Informatics"/>
        </authorList>
    </citation>
    <scope>NUCLEOTIDE SEQUENCE [LARGE SCALE GENOMIC DNA]</scope>
    <source>
        <strain evidence="3">Lake Konstanz</strain>
    </source>
</reference>
<feature type="compositionally biased region" description="Polar residues" evidence="1">
    <location>
        <begin position="84"/>
        <end position="102"/>
    </location>
</feature>
<evidence type="ECO:0000256" key="1">
    <source>
        <dbReference type="SAM" id="MobiDB-lite"/>
    </source>
</evidence>
<organism evidence="2 3">
    <name type="scientific">Bodo saltans</name>
    <name type="common">Flagellated protozoan</name>
    <dbReference type="NCBI Taxonomy" id="75058"/>
    <lineage>
        <taxon>Eukaryota</taxon>
        <taxon>Discoba</taxon>
        <taxon>Euglenozoa</taxon>
        <taxon>Kinetoplastea</taxon>
        <taxon>Metakinetoplastina</taxon>
        <taxon>Eubodonida</taxon>
        <taxon>Bodonidae</taxon>
        <taxon>Bodo</taxon>
    </lineage>
</organism>
<evidence type="ECO:0000313" key="3">
    <source>
        <dbReference type="Proteomes" id="UP000051952"/>
    </source>
</evidence>
<feature type="non-terminal residue" evidence="2">
    <location>
        <position position="1"/>
    </location>
</feature>